<feature type="chain" id="PRO_5040937619" evidence="5">
    <location>
        <begin position="24"/>
        <end position="452"/>
    </location>
</feature>
<dbReference type="GO" id="GO:0042956">
    <property type="term" value="P:maltodextrin transmembrane transport"/>
    <property type="evidence" value="ECO:0007669"/>
    <property type="project" value="TreeGrafter"/>
</dbReference>
<evidence type="ECO:0000256" key="1">
    <source>
        <dbReference type="ARBA" id="ARBA00008520"/>
    </source>
</evidence>
<comment type="similarity">
    <text evidence="1">Belongs to the bacterial solute-binding protein 1 family.</text>
</comment>
<proteinExistence type="inferred from homology"/>
<feature type="region of interest" description="Disordered" evidence="4">
    <location>
        <begin position="29"/>
        <end position="51"/>
    </location>
</feature>
<dbReference type="PANTHER" id="PTHR30061:SF50">
    <property type="entry name" value="MALTOSE_MALTODEXTRIN-BINDING PERIPLASMIC PROTEIN"/>
    <property type="match status" value="1"/>
</dbReference>
<evidence type="ECO:0000256" key="4">
    <source>
        <dbReference type="SAM" id="MobiDB-lite"/>
    </source>
</evidence>
<evidence type="ECO:0000256" key="3">
    <source>
        <dbReference type="ARBA" id="ARBA00022729"/>
    </source>
</evidence>
<dbReference type="EMBL" id="CP071182">
    <property type="protein sequence ID" value="QSO46937.1"/>
    <property type="molecule type" value="Genomic_DNA"/>
</dbReference>
<sequence length="452" mass="48021">MKSGMVKAAAIAGTVLIAGGAIVGCGTTNSSNTSGGGNTSTTNSSTTNTSGPVNFQNASGTIVWAAAPITHTGLRAAMIKAFEKQYPKIKVTLQNMNTSTNTDRASLTTTIGGGSSTPDVYMGDVIWPAQFAASQLAMPLNSVLPSSFWNRFSAGLVKGATYKGKIYAAPFFADSGFLWYRKDLLKKAHLPVPTTWAQVKSESETLQKDGYVKYGFVWQGNSYEGLTCDFMEYLTDAGGQVLNSKGQPNIDTPQALKALTFMRSLITSSVTPSAVTTFEEPQSENVFLQGEAAFQRNWTYVWNDSQTSSNSKIKGKVGVTVLPTFGGPNGYSTIGGWDLYVNPHSKNVAADLAFINWMTGKQAQTILAKDYSELPTNAAVASNPAIKKISPVFNIVSKTHYVSRPDQSPNYPAISKAIYTNVNAALEGSVSPSAALKTAQQQIKQAVSGGGL</sequence>
<keyword evidence="2" id="KW-0813">Transport</keyword>
<dbReference type="Pfam" id="PF01547">
    <property type="entry name" value="SBP_bac_1"/>
    <property type="match status" value="1"/>
</dbReference>
<dbReference type="SUPFAM" id="SSF53850">
    <property type="entry name" value="Periplasmic binding protein-like II"/>
    <property type="match status" value="1"/>
</dbReference>
<dbReference type="PROSITE" id="PS51257">
    <property type="entry name" value="PROKAR_LIPOPROTEIN"/>
    <property type="match status" value="1"/>
</dbReference>
<dbReference type="KEGG" id="afx:JZ786_21325"/>
<dbReference type="GO" id="GO:0015768">
    <property type="term" value="P:maltose transport"/>
    <property type="evidence" value="ECO:0007669"/>
    <property type="project" value="TreeGrafter"/>
</dbReference>
<gene>
    <name evidence="6" type="ORF">JZ786_21325</name>
</gene>
<evidence type="ECO:0000313" key="7">
    <source>
        <dbReference type="Proteomes" id="UP000663505"/>
    </source>
</evidence>
<keyword evidence="7" id="KW-1185">Reference proteome</keyword>
<name>A0A9X7Z623_9BACL</name>
<dbReference type="GO" id="GO:1901982">
    <property type="term" value="F:maltose binding"/>
    <property type="evidence" value="ECO:0007669"/>
    <property type="project" value="TreeGrafter"/>
</dbReference>
<dbReference type="AlphaFoldDB" id="A0A9X7Z623"/>
<feature type="signal peptide" evidence="5">
    <location>
        <begin position="1"/>
        <end position="23"/>
    </location>
</feature>
<dbReference type="RefSeq" id="WP_206656298.1">
    <property type="nucleotide sequence ID" value="NZ_CP071182.1"/>
</dbReference>
<evidence type="ECO:0000256" key="2">
    <source>
        <dbReference type="ARBA" id="ARBA00022448"/>
    </source>
</evidence>
<keyword evidence="3 5" id="KW-0732">Signal</keyword>
<dbReference type="GO" id="GO:0055052">
    <property type="term" value="C:ATP-binding cassette (ABC) transporter complex, substrate-binding subunit-containing"/>
    <property type="evidence" value="ECO:0007669"/>
    <property type="project" value="TreeGrafter"/>
</dbReference>
<protein>
    <submittedName>
        <fullName evidence="6">ABC transporter substrate-binding protein</fullName>
    </submittedName>
</protein>
<dbReference type="InterPro" id="IPR006059">
    <property type="entry name" value="SBP"/>
</dbReference>
<accession>A0A9X7Z623</accession>
<dbReference type="Gene3D" id="3.40.190.10">
    <property type="entry name" value="Periplasmic binding protein-like II"/>
    <property type="match status" value="2"/>
</dbReference>
<dbReference type="PANTHER" id="PTHR30061">
    <property type="entry name" value="MALTOSE-BINDING PERIPLASMIC PROTEIN"/>
    <property type="match status" value="1"/>
</dbReference>
<dbReference type="Proteomes" id="UP000663505">
    <property type="component" value="Chromosome"/>
</dbReference>
<dbReference type="CDD" id="cd14750">
    <property type="entry name" value="PBP2_TMBP"/>
    <property type="match status" value="1"/>
</dbReference>
<evidence type="ECO:0000256" key="5">
    <source>
        <dbReference type="SAM" id="SignalP"/>
    </source>
</evidence>
<organism evidence="6 7">
    <name type="scientific">Alicyclobacillus mengziensis</name>
    <dbReference type="NCBI Taxonomy" id="2931921"/>
    <lineage>
        <taxon>Bacteria</taxon>
        <taxon>Bacillati</taxon>
        <taxon>Bacillota</taxon>
        <taxon>Bacilli</taxon>
        <taxon>Bacillales</taxon>
        <taxon>Alicyclobacillaceae</taxon>
        <taxon>Alicyclobacillus</taxon>
    </lineage>
</organism>
<reference evidence="6 7" key="1">
    <citation type="submission" date="2021-02" db="EMBL/GenBank/DDBJ databases">
        <title>Alicyclobacillus curvatus sp. nov. and Alicyclobacillus mengziensis sp. nov., two acidophilic bacteria isolated from acid mine drainage.</title>
        <authorList>
            <person name="Huang Y."/>
        </authorList>
    </citation>
    <scope>NUCLEOTIDE SEQUENCE [LARGE SCALE GENOMIC DNA]</scope>
    <source>
        <strain evidence="6 7">S30H14</strain>
    </source>
</reference>
<evidence type="ECO:0000313" key="6">
    <source>
        <dbReference type="EMBL" id="QSO46937.1"/>
    </source>
</evidence>